<accession>A5BXA1</accession>
<protein>
    <submittedName>
        <fullName evidence="1">Uncharacterized protein</fullName>
    </submittedName>
</protein>
<name>A5BXA1_VITVI</name>
<evidence type="ECO:0000313" key="1">
    <source>
        <dbReference type="EMBL" id="CAN63958.1"/>
    </source>
</evidence>
<dbReference type="AlphaFoldDB" id="A5BXA1"/>
<reference evidence="1" key="1">
    <citation type="journal article" date="2007" name="PLoS ONE">
        <title>The first genome sequence of an elite grapevine cultivar (Pinot noir Vitis vinifera L.): coping with a highly heterozygous genome.</title>
        <authorList>
            <person name="Velasco R."/>
            <person name="Zharkikh A."/>
            <person name="Troggio M."/>
            <person name="Cartwright D.A."/>
            <person name="Cestaro A."/>
            <person name="Pruss D."/>
            <person name="Pindo M."/>
            <person name="FitzGerald L.M."/>
            <person name="Vezzulli S."/>
            <person name="Reid J."/>
            <person name="Malacarne G."/>
            <person name="Iliev D."/>
            <person name="Coppola G."/>
            <person name="Wardell B."/>
            <person name="Micheletti D."/>
            <person name="Macalma T."/>
            <person name="Facci M."/>
            <person name="Mitchell J.T."/>
            <person name="Perazzolli M."/>
            <person name="Eldredge G."/>
            <person name="Gatto P."/>
            <person name="Oyzerski R."/>
            <person name="Moretto M."/>
            <person name="Gutin N."/>
            <person name="Stefanini M."/>
            <person name="Chen Y."/>
            <person name="Segala C."/>
            <person name="Davenport C."/>
            <person name="Dematte L."/>
            <person name="Mraz A."/>
            <person name="Battilana J."/>
            <person name="Stormo K."/>
            <person name="Costa F."/>
            <person name="Tao Q."/>
            <person name="Si-Ammour A."/>
            <person name="Harkins T."/>
            <person name="Lackey A."/>
            <person name="Perbost C."/>
            <person name="Taillon B."/>
            <person name="Stella A."/>
            <person name="Solovyev V."/>
            <person name="Fawcett J.A."/>
            <person name="Sterck L."/>
            <person name="Vandepoele K."/>
            <person name="Grando S.M."/>
            <person name="Toppo S."/>
            <person name="Moser C."/>
            <person name="Lanchbury J."/>
            <person name="Bogden R."/>
            <person name="Skolnick M."/>
            <person name="Sgaramella V."/>
            <person name="Bhatnagar S.K."/>
            <person name="Fontana P."/>
            <person name="Gutin A."/>
            <person name="Van de Peer Y."/>
            <person name="Salamini F."/>
            <person name="Viola R."/>
        </authorList>
    </citation>
    <scope>NUCLEOTIDE SEQUENCE</scope>
</reference>
<gene>
    <name evidence="1" type="ORF">VITISV_041902</name>
</gene>
<sequence length="119" mass="13206">MAKPLRDQAFPTAEKVAELVQKVGALGDAKAIFGMHSDHPDYKEARHAHFGLSSSDLHFKKLLFGLFTLGIEQQLDQNLKKTDEIDASCFLPFGQLILIEQQVSLSCSSDTTGIDQFIR</sequence>
<proteinExistence type="predicted"/>
<organism evidence="1">
    <name type="scientific">Vitis vinifera</name>
    <name type="common">Grape</name>
    <dbReference type="NCBI Taxonomy" id="29760"/>
    <lineage>
        <taxon>Eukaryota</taxon>
        <taxon>Viridiplantae</taxon>
        <taxon>Streptophyta</taxon>
        <taxon>Embryophyta</taxon>
        <taxon>Tracheophyta</taxon>
        <taxon>Spermatophyta</taxon>
        <taxon>Magnoliopsida</taxon>
        <taxon>eudicotyledons</taxon>
        <taxon>Gunneridae</taxon>
        <taxon>Pentapetalae</taxon>
        <taxon>rosids</taxon>
        <taxon>Vitales</taxon>
        <taxon>Vitaceae</taxon>
        <taxon>Viteae</taxon>
        <taxon>Vitis</taxon>
    </lineage>
</organism>
<dbReference type="EMBL" id="AM474545">
    <property type="protein sequence ID" value="CAN63958.1"/>
    <property type="molecule type" value="Genomic_DNA"/>
</dbReference>